<evidence type="ECO:0000259" key="2">
    <source>
        <dbReference type="Pfam" id="PF00487"/>
    </source>
</evidence>
<dbReference type="RefSeq" id="XP_003645285.1">
    <property type="nucleotide sequence ID" value="XM_003645237.1"/>
</dbReference>
<evidence type="ECO:0000313" key="3">
    <source>
        <dbReference type="EMBL" id="AET38468.1"/>
    </source>
</evidence>
<feature type="transmembrane region" description="Helical" evidence="1">
    <location>
        <begin position="274"/>
        <end position="297"/>
    </location>
</feature>
<keyword evidence="1" id="KW-1133">Transmembrane helix</keyword>
<dbReference type="KEGG" id="erc:Ecym_2769"/>
<dbReference type="OMA" id="WIAYAFV"/>
<feature type="transmembrane region" description="Helical" evidence="1">
    <location>
        <begin position="94"/>
        <end position="114"/>
    </location>
</feature>
<dbReference type="EMBL" id="CP002498">
    <property type="protein sequence ID" value="AET38468.1"/>
    <property type="molecule type" value="Genomic_DNA"/>
</dbReference>
<reference evidence="4" key="1">
    <citation type="journal article" date="2012" name="G3 (Bethesda)">
        <title>Pichia sorbitophila, an interspecies yeast hybrid reveals early steps of genome resolution following polyploidization.</title>
        <authorList>
            <person name="Leh Louis V."/>
            <person name="Despons L."/>
            <person name="Friedrich A."/>
            <person name="Martin T."/>
            <person name="Durrens P."/>
            <person name="Casaregola S."/>
            <person name="Neuveglise C."/>
            <person name="Fairhead C."/>
            <person name="Marck C."/>
            <person name="Cruz J.A."/>
            <person name="Straub M.L."/>
            <person name="Kugler V."/>
            <person name="Sacerdot C."/>
            <person name="Uzunov Z."/>
            <person name="Thierry A."/>
            <person name="Weiss S."/>
            <person name="Bleykasten C."/>
            <person name="De Montigny J."/>
            <person name="Jacques N."/>
            <person name="Jung P."/>
            <person name="Lemaire M."/>
            <person name="Mallet S."/>
            <person name="Morel G."/>
            <person name="Richard G.F."/>
            <person name="Sarkar A."/>
            <person name="Savel G."/>
            <person name="Schacherer J."/>
            <person name="Seret M.L."/>
            <person name="Talla E."/>
            <person name="Samson G."/>
            <person name="Jubin C."/>
            <person name="Poulain J."/>
            <person name="Vacherie B."/>
            <person name="Barbe V."/>
            <person name="Pelletier E."/>
            <person name="Sherman D.J."/>
            <person name="Westhof E."/>
            <person name="Weissenbach J."/>
            <person name="Baret P.V."/>
            <person name="Wincker P."/>
            <person name="Gaillardin C."/>
            <person name="Dujon B."/>
            <person name="Souciet J.L."/>
        </authorList>
    </citation>
    <scope>NUCLEOTIDE SEQUENCE [LARGE SCALE GENOMIC DNA]</scope>
    <source>
        <strain evidence="4">CBS 270.75 / DBVPG 7215 / KCTC 17166 / NRRL Y-17582</strain>
    </source>
</reference>
<accession>G8JQ05</accession>
<keyword evidence="1" id="KW-0812">Transmembrane</keyword>
<dbReference type="InParanoid" id="G8JQ05"/>
<feature type="domain" description="Fatty acid desaturase" evidence="2">
    <location>
        <begin position="98"/>
        <end position="371"/>
    </location>
</feature>
<dbReference type="HOGENOM" id="CLU_033094_0_0_1"/>
<evidence type="ECO:0000313" key="4">
    <source>
        <dbReference type="Proteomes" id="UP000006790"/>
    </source>
</evidence>
<dbReference type="GO" id="GO:0006629">
    <property type="term" value="P:lipid metabolic process"/>
    <property type="evidence" value="ECO:0007669"/>
    <property type="project" value="InterPro"/>
</dbReference>
<dbReference type="GO" id="GO:0016491">
    <property type="term" value="F:oxidoreductase activity"/>
    <property type="evidence" value="ECO:0007669"/>
    <property type="project" value="InterPro"/>
</dbReference>
<dbReference type="InterPro" id="IPR012171">
    <property type="entry name" value="Fatty_acid_desaturase"/>
</dbReference>
<dbReference type="InterPro" id="IPR005804">
    <property type="entry name" value="FA_desaturase_dom"/>
</dbReference>
<dbReference type="AlphaFoldDB" id="G8JQ05"/>
<keyword evidence="4" id="KW-1185">Reference proteome</keyword>
<dbReference type="Pfam" id="PF00487">
    <property type="entry name" value="FA_desaturase"/>
    <property type="match status" value="1"/>
</dbReference>
<dbReference type="GeneID" id="11468515"/>
<evidence type="ECO:0000256" key="1">
    <source>
        <dbReference type="SAM" id="Phobius"/>
    </source>
</evidence>
<proteinExistence type="predicted"/>
<name>G8JQ05_ERECY</name>
<feature type="transmembrane region" description="Helical" evidence="1">
    <location>
        <begin position="134"/>
        <end position="150"/>
    </location>
</feature>
<dbReference type="OrthoDB" id="1461976at2759"/>
<dbReference type="CDD" id="cd03507">
    <property type="entry name" value="Delta12-FADS-like"/>
    <property type="match status" value="1"/>
</dbReference>
<organism evidence="3 4">
    <name type="scientific">Eremothecium cymbalariae (strain CBS 270.75 / DBVPG 7215 / KCTC 17166 / NRRL Y-17582)</name>
    <name type="common">Yeast</name>
    <dbReference type="NCBI Taxonomy" id="931890"/>
    <lineage>
        <taxon>Eukaryota</taxon>
        <taxon>Fungi</taxon>
        <taxon>Dikarya</taxon>
        <taxon>Ascomycota</taxon>
        <taxon>Saccharomycotina</taxon>
        <taxon>Saccharomycetes</taxon>
        <taxon>Saccharomycetales</taxon>
        <taxon>Saccharomycetaceae</taxon>
        <taxon>Eremothecium</taxon>
    </lineage>
</organism>
<dbReference type="Proteomes" id="UP000006790">
    <property type="component" value="Chromosome 2"/>
</dbReference>
<dbReference type="eggNOG" id="ENOG502QQNB">
    <property type="taxonomic scope" value="Eukaryota"/>
</dbReference>
<sequence>MAATRIGGGSGSNTTTTTEVVEPKVAVDTNGDLFKVPDYTIKEVLGAIPPECYERNLVVSMYYVLRDIFFMVCIGYLAQEVLYEKYISDRHMVVRFSFWFLYTVLQGLFGTGLWVLAHECGHGAFSDYKSVNDFVGWVLHSFLLVPYFSWKFSHSKHHKATGHLTKDMVFLPPTAEEFKVRRGFMGDLAEHSGDSPVRTLLGLIGQQLGGWHAYVVANVTGQTYPNASKWTTNHFWPYSPLFEARDAFHIVLSDLGILTQLLVLRVWYLNYGAWSLFIHWVGMWLWVNHWLVFITYLQHTDVTLPHYASSEWTFAKGAACTIDRKFGFIGPYFFHDIIETHVLHHYCSRIPFYNARKATAAIRKVMGEHYRSSDENMWLTLWKTARSCQFVDDETTKGVYMYRNVNGKGVGARVSGKKYQ</sequence>
<dbReference type="PANTHER" id="PTHR32100">
    <property type="entry name" value="OMEGA-6 FATTY ACID DESATURASE, CHLOROPLASTIC"/>
    <property type="match status" value="1"/>
</dbReference>
<gene>
    <name evidence="3" type="ordered locus">Ecym_2769</name>
</gene>
<dbReference type="STRING" id="931890.G8JQ05"/>
<protein>
    <recommendedName>
        <fullName evidence="2">Fatty acid desaturase domain-containing protein</fullName>
    </recommendedName>
</protein>
<keyword evidence="1" id="KW-0472">Membrane</keyword>